<keyword evidence="2" id="KW-0732">Signal</keyword>
<evidence type="ECO:0000256" key="1">
    <source>
        <dbReference type="SAM" id="MobiDB-lite"/>
    </source>
</evidence>
<comment type="caution">
    <text evidence="3">The sequence shown here is derived from an EMBL/GenBank/DDBJ whole genome shotgun (WGS) entry which is preliminary data.</text>
</comment>
<protein>
    <submittedName>
        <fullName evidence="3">Uncharacterized protein</fullName>
    </submittedName>
</protein>
<dbReference type="EMBL" id="JAAGOH010000012">
    <property type="protein sequence ID" value="NDY91833.1"/>
    <property type="molecule type" value="Genomic_DNA"/>
</dbReference>
<feature type="compositionally biased region" description="Low complexity" evidence="1">
    <location>
        <begin position="97"/>
        <end position="119"/>
    </location>
</feature>
<dbReference type="Proteomes" id="UP000484255">
    <property type="component" value="Unassembled WGS sequence"/>
</dbReference>
<organism evidence="3 4">
    <name type="scientific">Ideonella livida</name>
    <dbReference type="NCBI Taxonomy" id="2707176"/>
    <lineage>
        <taxon>Bacteria</taxon>
        <taxon>Pseudomonadati</taxon>
        <taxon>Pseudomonadota</taxon>
        <taxon>Betaproteobacteria</taxon>
        <taxon>Burkholderiales</taxon>
        <taxon>Sphaerotilaceae</taxon>
        <taxon>Ideonella</taxon>
    </lineage>
</organism>
<feature type="signal peptide" evidence="2">
    <location>
        <begin position="1"/>
        <end position="20"/>
    </location>
</feature>
<feature type="chain" id="PRO_5029018422" evidence="2">
    <location>
        <begin position="21"/>
        <end position="119"/>
    </location>
</feature>
<evidence type="ECO:0000256" key="2">
    <source>
        <dbReference type="SAM" id="SignalP"/>
    </source>
</evidence>
<keyword evidence="4" id="KW-1185">Reference proteome</keyword>
<name>A0A7C9PH69_9BURK</name>
<feature type="region of interest" description="Disordered" evidence="1">
    <location>
        <begin position="63"/>
        <end position="119"/>
    </location>
</feature>
<reference evidence="3 4" key="1">
    <citation type="submission" date="2020-02" db="EMBL/GenBank/DDBJ databases">
        <title>Ideonella bacterium strain TBM-1.</title>
        <authorList>
            <person name="Chen W.-M."/>
        </authorList>
    </citation>
    <scope>NUCLEOTIDE SEQUENCE [LARGE SCALE GENOMIC DNA]</scope>
    <source>
        <strain evidence="3 4">TBM-1</strain>
    </source>
</reference>
<proteinExistence type="predicted"/>
<sequence>MIRTLLLSLALVMGAVGVSAKLPALSDEAKAKAAEAAAKTAHGNKVADFQLCKSREKVAERYRADAKKAGKEPGAQVDTPACADPGPFVYTPPAPASAPAATATAAPAAPAAASAAKKG</sequence>
<accession>A0A7C9PH69</accession>
<evidence type="ECO:0000313" key="3">
    <source>
        <dbReference type="EMBL" id="NDY91833.1"/>
    </source>
</evidence>
<dbReference type="RefSeq" id="WP_163457686.1">
    <property type="nucleotide sequence ID" value="NZ_JAAGOH010000012.1"/>
</dbReference>
<dbReference type="AlphaFoldDB" id="A0A7C9PH69"/>
<evidence type="ECO:0000313" key="4">
    <source>
        <dbReference type="Proteomes" id="UP000484255"/>
    </source>
</evidence>
<gene>
    <name evidence="3" type="ORF">G3A44_11615</name>
</gene>